<sequence>MELDPSEGTRKFWSPGGAPLLIRLFSAGGSGAPLTLGPSGLEKAERPRSPWRGQFFLLSNLGRLCLTCSADQVGFAQRLGTGGGGQWAGRSRREPRGRDAGADKAAPAVAPPLRSAHTRKQRESRGAGRAWESGPGQGGQSPGGKMAAGPNGIEEWVGSAYLFVESSLDKVILSDAYAHPQQKVAVYRALQTALTESGGSPDVLQMLKIHRSDPQLIVQLRFCGRQPCGRFLRAYREGALRAALQGCLAAALALHSLSLQLELRAGAEQLDTLLTDEERCLNCIFAQKPDRLRDEELVELEDALRNLTCGSGVQGGDVEVAPAPSPSEEKPPPPPPPSGQTFLFQGQPVVNRPLSLQDQQTFARSVGPKWRKVGRSLQRSCRALRDPALDSLAYEYEREGLYEQAFQLLRRFVQAEGRRATLQRLVEALEENELTSLAEDLLGLANPDGGLA</sequence>
<keyword evidence="7" id="KW-0539">Nucleus</keyword>
<evidence type="ECO:0000256" key="8">
    <source>
        <dbReference type="SAM" id="MobiDB-lite"/>
    </source>
</evidence>
<feature type="region of interest" description="Disordered" evidence="8">
    <location>
        <begin position="309"/>
        <end position="340"/>
    </location>
</feature>
<keyword evidence="6" id="KW-0206">Cytoskeleton</keyword>
<evidence type="ECO:0000256" key="3">
    <source>
        <dbReference type="ARBA" id="ARBA00015474"/>
    </source>
</evidence>
<accession>A0ABM1CWK5</accession>
<dbReference type="GeneID" id="101408131"/>
<feature type="domain" description="Death" evidence="9">
    <location>
        <begin position="355"/>
        <end position="445"/>
    </location>
</feature>
<keyword evidence="11" id="KW-0675">Receptor</keyword>
<evidence type="ECO:0000256" key="7">
    <source>
        <dbReference type="ARBA" id="ARBA00023242"/>
    </source>
</evidence>
<proteinExistence type="predicted"/>
<organism evidence="10 11">
    <name type="scientific">Ceratotherium simum simum</name>
    <name type="common">Southern white rhinoceros</name>
    <dbReference type="NCBI Taxonomy" id="73337"/>
    <lineage>
        <taxon>Eukaryota</taxon>
        <taxon>Metazoa</taxon>
        <taxon>Chordata</taxon>
        <taxon>Craniata</taxon>
        <taxon>Vertebrata</taxon>
        <taxon>Euteleostomi</taxon>
        <taxon>Mammalia</taxon>
        <taxon>Eutheria</taxon>
        <taxon>Laurasiatheria</taxon>
        <taxon>Perissodactyla</taxon>
        <taxon>Rhinocerotidae</taxon>
        <taxon>Ceratotherium</taxon>
    </lineage>
</organism>
<feature type="region of interest" description="Disordered" evidence="8">
    <location>
        <begin position="79"/>
        <end position="149"/>
    </location>
</feature>
<feature type="compositionally biased region" description="Low complexity" evidence="8">
    <location>
        <begin position="103"/>
        <end position="112"/>
    </location>
</feature>
<dbReference type="SUPFAM" id="SSF47986">
    <property type="entry name" value="DEATH domain"/>
    <property type="match status" value="1"/>
</dbReference>
<dbReference type="InterPro" id="IPR009095">
    <property type="entry name" value="TRADD_N"/>
</dbReference>
<dbReference type="PANTHER" id="PTHR14913:SF0">
    <property type="entry name" value="TUMOR NECROSIS FACTOR RECEPTOR TYPE 1-ASSOCIATED DEATH DOMAIN PROTEIN"/>
    <property type="match status" value="1"/>
</dbReference>
<evidence type="ECO:0000256" key="4">
    <source>
        <dbReference type="ARBA" id="ARBA00022490"/>
    </source>
</evidence>
<dbReference type="SMART" id="SM00005">
    <property type="entry name" value="DEATH"/>
    <property type="match status" value="1"/>
</dbReference>
<keyword evidence="5" id="KW-0053">Apoptosis</keyword>
<dbReference type="Pfam" id="PF09034">
    <property type="entry name" value="TRADD_N"/>
    <property type="match status" value="1"/>
</dbReference>
<dbReference type="Gene3D" id="3.30.70.680">
    <property type="entry name" value="TRADD, N-terminal domain"/>
    <property type="match status" value="1"/>
</dbReference>
<evidence type="ECO:0000256" key="2">
    <source>
        <dbReference type="ARBA" id="ARBA00004245"/>
    </source>
</evidence>
<dbReference type="PROSITE" id="PS50017">
    <property type="entry name" value="DEATH_DOMAIN"/>
    <property type="match status" value="1"/>
</dbReference>
<reference evidence="11" key="1">
    <citation type="submission" date="2025-08" db="UniProtKB">
        <authorList>
            <consortium name="RefSeq"/>
        </authorList>
    </citation>
    <scope>IDENTIFICATION</scope>
</reference>
<dbReference type="CDD" id="cd08780">
    <property type="entry name" value="Death_TRADD"/>
    <property type="match status" value="1"/>
</dbReference>
<dbReference type="Proteomes" id="UP000694910">
    <property type="component" value="Unplaced"/>
</dbReference>
<dbReference type="Pfam" id="PF00531">
    <property type="entry name" value="Death"/>
    <property type="match status" value="1"/>
</dbReference>
<feature type="compositionally biased region" description="Basic and acidic residues" evidence="8">
    <location>
        <begin position="91"/>
        <end position="102"/>
    </location>
</feature>
<dbReference type="InterPro" id="IPR011029">
    <property type="entry name" value="DEATH-like_dom_sf"/>
</dbReference>
<dbReference type="PANTHER" id="PTHR14913">
    <property type="entry name" value="TUMOR NECROSIS FACTOR RECEPTOR TYPE 1-ASSOCIATED DEATH DOMAIN PROTEIN"/>
    <property type="match status" value="1"/>
</dbReference>
<keyword evidence="10" id="KW-1185">Reference proteome</keyword>
<dbReference type="Gene3D" id="1.10.533.10">
    <property type="entry name" value="Death Domain, Fas"/>
    <property type="match status" value="1"/>
</dbReference>
<dbReference type="InterPro" id="IPR036729">
    <property type="entry name" value="TRADD_N_sf"/>
</dbReference>
<keyword evidence="4" id="KW-0963">Cytoplasm</keyword>
<dbReference type="InterPro" id="IPR035712">
    <property type="entry name" value="TRADD"/>
</dbReference>
<evidence type="ECO:0000256" key="6">
    <source>
        <dbReference type="ARBA" id="ARBA00023212"/>
    </source>
</evidence>
<dbReference type="SUPFAM" id="SSF55044">
    <property type="entry name" value="TRADD, N-terminal domain"/>
    <property type="match status" value="1"/>
</dbReference>
<evidence type="ECO:0000313" key="11">
    <source>
        <dbReference type="RefSeq" id="XP_014643936.1"/>
    </source>
</evidence>
<name>A0ABM1CWK5_CERSS</name>
<gene>
    <name evidence="11" type="primary">LOC101408131</name>
</gene>
<evidence type="ECO:0000313" key="10">
    <source>
        <dbReference type="Proteomes" id="UP000694910"/>
    </source>
</evidence>
<evidence type="ECO:0000259" key="9">
    <source>
        <dbReference type="PROSITE" id="PS50017"/>
    </source>
</evidence>
<protein>
    <recommendedName>
        <fullName evidence="3">Tumor necrosis factor receptor type 1-associated DEATH domain protein</fullName>
    </recommendedName>
</protein>
<comment type="subcellular location">
    <subcellularLocation>
        <location evidence="2">Cytoplasm</location>
        <location evidence="2">Cytoskeleton</location>
    </subcellularLocation>
    <subcellularLocation>
        <location evidence="1">Nucleus</location>
    </subcellularLocation>
</comment>
<dbReference type="InterPro" id="IPR000488">
    <property type="entry name" value="Death_dom"/>
</dbReference>
<evidence type="ECO:0000256" key="5">
    <source>
        <dbReference type="ARBA" id="ARBA00022703"/>
    </source>
</evidence>
<evidence type="ECO:0000256" key="1">
    <source>
        <dbReference type="ARBA" id="ARBA00004123"/>
    </source>
</evidence>
<dbReference type="RefSeq" id="XP_014643936.1">
    <property type="nucleotide sequence ID" value="XM_014788450.1"/>
</dbReference>